<evidence type="ECO:0000256" key="6">
    <source>
        <dbReference type="SAM" id="Phobius"/>
    </source>
</evidence>
<dbReference type="GO" id="GO:0016020">
    <property type="term" value="C:membrane"/>
    <property type="evidence" value="ECO:0007669"/>
    <property type="project" value="UniProtKB-SubCell"/>
</dbReference>
<gene>
    <name evidence="8" type="ORF">GALL_346820</name>
</gene>
<dbReference type="PANTHER" id="PTHR31272:SF4">
    <property type="entry name" value="CYTOCHROME C-TYPE BIOGENESIS PROTEIN HI_1454-RELATED"/>
    <property type="match status" value="1"/>
</dbReference>
<dbReference type="InterPro" id="IPR051790">
    <property type="entry name" value="Cytochrome_c-biogenesis_DsbD"/>
</dbReference>
<evidence type="ECO:0000256" key="2">
    <source>
        <dbReference type="ARBA" id="ARBA00006143"/>
    </source>
</evidence>
<feature type="transmembrane region" description="Helical" evidence="6">
    <location>
        <begin position="215"/>
        <end position="236"/>
    </location>
</feature>
<dbReference type="AlphaFoldDB" id="A0A1J5R5R9"/>
<organism evidence="8">
    <name type="scientific">mine drainage metagenome</name>
    <dbReference type="NCBI Taxonomy" id="410659"/>
    <lineage>
        <taxon>unclassified sequences</taxon>
        <taxon>metagenomes</taxon>
        <taxon>ecological metagenomes</taxon>
    </lineage>
</organism>
<comment type="subcellular location">
    <subcellularLocation>
        <location evidence="1">Membrane</location>
        <topology evidence="1">Multi-pass membrane protein</topology>
    </subcellularLocation>
</comment>
<feature type="domain" description="Cytochrome C biogenesis protein transmembrane" evidence="7">
    <location>
        <begin position="47"/>
        <end position="265"/>
    </location>
</feature>
<sequence length="294" mass="29912">MTPATGLATLGVAHVLPQQAAGLLLPGDFWGDLGASFASTAFSGSLLLAVPVALLAGLVSFASPCVLPLVPGYLGYLGGMSGATVGTRPLGGGTSRARPGRRRVLGGVALFVAGFSLVFVVFGALAGSLGGLLKEWQDPISRVLGVVVILMGVAFMGFVPFLQQERRIHVSPRAGLWGAPLLGLVFGLGWAPCIGPTLTAITALSLDGGSAGRGALLSVAFCVGLGLPFVVIALGFESSTRVLGLLRRHRLAVMRAGGVMLVILGVALVTGLWGSWAHWLQGVVTGQNGFVPVV</sequence>
<evidence type="ECO:0000256" key="1">
    <source>
        <dbReference type="ARBA" id="ARBA00004141"/>
    </source>
</evidence>
<evidence type="ECO:0000256" key="3">
    <source>
        <dbReference type="ARBA" id="ARBA00022692"/>
    </source>
</evidence>
<dbReference type="Pfam" id="PF02683">
    <property type="entry name" value="DsbD_TM"/>
    <property type="match status" value="1"/>
</dbReference>
<keyword evidence="3 6" id="KW-0812">Transmembrane</keyword>
<dbReference type="PANTHER" id="PTHR31272">
    <property type="entry name" value="CYTOCHROME C-TYPE BIOGENESIS PROTEIN HI_1454-RELATED"/>
    <property type="match status" value="1"/>
</dbReference>
<keyword evidence="5 6" id="KW-0472">Membrane</keyword>
<feature type="transmembrane region" description="Helical" evidence="6">
    <location>
        <begin position="104"/>
        <end position="128"/>
    </location>
</feature>
<evidence type="ECO:0000256" key="4">
    <source>
        <dbReference type="ARBA" id="ARBA00022989"/>
    </source>
</evidence>
<dbReference type="EMBL" id="MLJW01000696">
    <property type="protein sequence ID" value="OIQ83509.1"/>
    <property type="molecule type" value="Genomic_DNA"/>
</dbReference>
<name>A0A1J5R5R9_9ZZZZ</name>
<protein>
    <submittedName>
        <fullName evidence="8">Cytochrome C biogenesis protein transmembrane region</fullName>
    </submittedName>
</protein>
<accession>A0A1J5R5R9</accession>
<comment type="similarity">
    <text evidence="2">Belongs to the DsbD family.</text>
</comment>
<feature type="transmembrane region" description="Helical" evidence="6">
    <location>
        <begin position="256"/>
        <end position="276"/>
    </location>
</feature>
<evidence type="ECO:0000256" key="5">
    <source>
        <dbReference type="ARBA" id="ARBA00023136"/>
    </source>
</evidence>
<comment type="caution">
    <text evidence="8">The sequence shown here is derived from an EMBL/GenBank/DDBJ whole genome shotgun (WGS) entry which is preliminary data.</text>
</comment>
<evidence type="ECO:0000313" key="8">
    <source>
        <dbReference type="EMBL" id="OIQ83509.1"/>
    </source>
</evidence>
<keyword evidence="4 6" id="KW-1133">Transmembrane helix</keyword>
<dbReference type="InterPro" id="IPR003834">
    <property type="entry name" value="Cyt_c_assmbl_TM_dom"/>
</dbReference>
<feature type="transmembrane region" description="Helical" evidence="6">
    <location>
        <begin position="174"/>
        <end position="203"/>
    </location>
</feature>
<feature type="transmembrane region" description="Helical" evidence="6">
    <location>
        <begin position="140"/>
        <end position="162"/>
    </location>
</feature>
<dbReference type="GO" id="GO:0017004">
    <property type="term" value="P:cytochrome complex assembly"/>
    <property type="evidence" value="ECO:0007669"/>
    <property type="project" value="InterPro"/>
</dbReference>
<evidence type="ECO:0000259" key="7">
    <source>
        <dbReference type="Pfam" id="PF02683"/>
    </source>
</evidence>
<reference evidence="8" key="1">
    <citation type="submission" date="2016-10" db="EMBL/GenBank/DDBJ databases">
        <title>Sequence of Gallionella enrichment culture.</title>
        <authorList>
            <person name="Poehlein A."/>
            <person name="Muehling M."/>
            <person name="Daniel R."/>
        </authorList>
    </citation>
    <scope>NUCLEOTIDE SEQUENCE</scope>
</reference>
<proteinExistence type="inferred from homology"/>
<feature type="transmembrane region" description="Helical" evidence="6">
    <location>
        <begin position="46"/>
        <end position="70"/>
    </location>
</feature>